<organism evidence="6 7">
    <name type="scientific">Desulfatibacillum aliphaticivorans</name>
    <dbReference type="NCBI Taxonomy" id="218208"/>
    <lineage>
        <taxon>Bacteria</taxon>
        <taxon>Pseudomonadati</taxon>
        <taxon>Thermodesulfobacteriota</taxon>
        <taxon>Desulfobacteria</taxon>
        <taxon>Desulfobacterales</taxon>
        <taxon>Desulfatibacillaceae</taxon>
        <taxon>Desulfatibacillum</taxon>
    </lineage>
</organism>
<accession>B8FNC8</accession>
<evidence type="ECO:0000256" key="3">
    <source>
        <dbReference type="ARBA" id="ARBA00023163"/>
    </source>
</evidence>
<gene>
    <name evidence="6" type="ordered locus">Dalk_4418</name>
</gene>
<sequence>MPKQNEDSTRARLFRAGVKIFAQKGYGDATVREICKEAETANINSINYYFGSKELLYREILEFIFSEYDKRNLQGWDQKTPEEQLKAMIVAYCRMLYEDNAFTSNAAAIFVHEMARPSSFVEDMVDQYNRPEVERHMQMFRRLLGEGADDDAVRDCLVSVSGQLLYYSFAWPLFSRLFPDYDADQRHEAWAEHVFAFSMGGIAAIRKRLKAKNED</sequence>
<dbReference type="InterPro" id="IPR009057">
    <property type="entry name" value="Homeodomain-like_sf"/>
</dbReference>
<reference evidence="6 7" key="1">
    <citation type="journal article" date="2012" name="Environ. Microbiol.">
        <title>The genome sequence of Desulfatibacillum alkenivorans AK-01: a blueprint for anaerobic alkane oxidation.</title>
        <authorList>
            <person name="Callaghan A.V."/>
            <person name="Morris B.E."/>
            <person name="Pereira I.A."/>
            <person name="McInerney M.J."/>
            <person name="Austin R.N."/>
            <person name="Groves J.T."/>
            <person name="Kukor J.J."/>
            <person name="Suflita J.M."/>
            <person name="Young L.Y."/>
            <person name="Zylstra G.J."/>
            <person name="Wawrik B."/>
        </authorList>
    </citation>
    <scope>NUCLEOTIDE SEQUENCE [LARGE SCALE GENOMIC DNA]</scope>
    <source>
        <strain evidence="6 7">AK-01</strain>
    </source>
</reference>
<dbReference type="eggNOG" id="COG1309">
    <property type="taxonomic scope" value="Bacteria"/>
</dbReference>
<name>B8FNC8_DESAL</name>
<dbReference type="AlphaFoldDB" id="B8FNC8"/>
<dbReference type="KEGG" id="dal:Dalk_4418"/>
<dbReference type="InterPro" id="IPR001647">
    <property type="entry name" value="HTH_TetR"/>
</dbReference>
<evidence type="ECO:0000256" key="2">
    <source>
        <dbReference type="ARBA" id="ARBA00023125"/>
    </source>
</evidence>
<dbReference type="InterPro" id="IPR050109">
    <property type="entry name" value="HTH-type_TetR-like_transc_reg"/>
</dbReference>
<dbReference type="SUPFAM" id="SSF48498">
    <property type="entry name" value="Tetracyclin repressor-like, C-terminal domain"/>
    <property type="match status" value="1"/>
</dbReference>
<dbReference type="InterPro" id="IPR036271">
    <property type="entry name" value="Tet_transcr_reg_TetR-rel_C_sf"/>
</dbReference>
<evidence type="ECO:0000313" key="6">
    <source>
        <dbReference type="EMBL" id="ACL06097.1"/>
    </source>
</evidence>
<dbReference type="PANTHER" id="PTHR30055:SF234">
    <property type="entry name" value="HTH-TYPE TRANSCRIPTIONAL REGULATOR BETI"/>
    <property type="match status" value="1"/>
</dbReference>
<evidence type="ECO:0000313" key="7">
    <source>
        <dbReference type="Proteomes" id="UP000000739"/>
    </source>
</evidence>
<dbReference type="GO" id="GO:0003700">
    <property type="term" value="F:DNA-binding transcription factor activity"/>
    <property type="evidence" value="ECO:0007669"/>
    <property type="project" value="TreeGrafter"/>
</dbReference>
<dbReference type="Proteomes" id="UP000000739">
    <property type="component" value="Chromosome"/>
</dbReference>
<protein>
    <submittedName>
        <fullName evidence="6">Transcriptional regulator, TetR family</fullName>
    </submittedName>
</protein>
<dbReference type="Pfam" id="PF00440">
    <property type="entry name" value="TetR_N"/>
    <property type="match status" value="1"/>
</dbReference>
<feature type="domain" description="HTH tetR-type" evidence="4">
    <location>
        <begin position="15"/>
        <end position="60"/>
    </location>
</feature>
<feature type="domain" description="Transcription regulator YbiH C-terminal" evidence="5">
    <location>
        <begin position="81"/>
        <end position="202"/>
    </location>
</feature>
<dbReference type="RefSeq" id="WP_015949143.1">
    <property type="nucleotide sequence ID" value="NC_011768.1"/>
</dbReference>
<evidence type="ECO:0000259" key="5">
    <source>
        <dbReference type="Pfam" id="PF09209"/>
    </source>
</evidence>
<dbReference type="Gene3D" id="1.10.357.10">
    <property type="entry name" value="Tetracycline Repressor, domain 2"/>
    <property type="match status" value="1"/>
</dbReference>
<dbReference type="EMBL" id="CP001322">
    <property type="protein sequence ID" value="ACL06097.1"/>
    <property type="molecule type" value="Genomic_DNA"/>
</dbReference>
<dbReference type="SUPFAM" id="SSF46689">
    <property type="entry name" value="Homeodomain-like"/>
    <property type="match status" value="1"/>
</dbReference>
<keyword evidence="2" id="KW-0238">DNA-binding</keyword>
<evidence type="ECO:0000259" key="4">
    <source>
        <dbReference type="Pfam" id="PF00440"/>
    </source>
</evidence>
<dbReference type="GO" id="GO:0000976">
    <property type="term" value="F:transcription cis-regulatory region binding"/>
    <property type="evidence" value="ECO:0007669"/>
    <property type="project" value="TreeGrafter"/>
</dbReference>
<dbReference type="InterPro" id="IPR015292">
    <property type="entry name" value="Tscrpt_reg_YbiH_C"/>
</dbReference>
<dbReference type="HOGENOM" id="CLU_069356_16_1_7"/>
<evidence type="ECO:0000256" key="1">
    <source>
        <dbReference type="ARBA" id="ARBA00023015"/>
    </source>
</evidence>
<keyword evidence="1" id="KW-0805">Transcription regulation</keyword>
<dbReference type="Pfam" id="PF09209">
    <property type="entry name" value="CecR_C"/>
    <property type="match status" value="1"/>
</dbReference>
<keyword evidence="3" id="KW-0804">Transcription</keyword>
<proteinExistence type="predicted"/>
<dbReference type="PANTHER" id="PTHR30055">
    <property type="entry name" value="HTH-TYPE TRANSCRIPTIONAL REGULATOR RUTR"/>
    <property type="match status" value="1"/>
</dbReference>
<dbReference type="Gene3D" id="1.10.10.60">
    <property type="entry name" value="Homeodomain-like"/>
    <property type="match status" value="1"/>
</dbReference>
<keyword evidence="7" id="KW-1185">Reference proteome</keyword>